<evidence type="ECO:0008006" key="3">
    <source>
        <dbReference type="Google" id="ProtNLM"/>
    </source>
</evidence>
<feature type="compositionally biased region" description="Basic and acidic residues" evidence="1">
    <location>
        <begin position="21"/>
        <end position="54"/>
    </location>
</feature>
<sequence length="140" mass="16329">MPTSKREVPGIDESFLLQSIKEQETSKDTPQKEPTGEQEEQVRETVESVGEKHKEPTKRKRNVGVDYSAQFLQKNEFKTRQCVYISQRIHSTITAIVRVIVDKDVTVGGYIDNVLLQHLETHRDEINELYKKERKDLIEF</sequence>
<dbReference type="AlphaFoldDB" id="A0A5J4PK31"/>
<dbReference type="Pfam" id="PF11888">
    <property type="entry name" value="DUF3408"/>
    <property type="match status" value="1"/>
</dbReference>
<reference evidence="2" key="1">
    <citation type="submission" date="2019-03" db="EMBL/GenBank/DDBJ databases">
        <title>Single cell metagenomics reveals metabolic interactions within the superorganism composed of flagellate Streblomastix strix and complex community of Bacteroidetes bacteria on its surface.</title>
        <authorList>
            <person name="Treitli S.C."/>
            <person name="Kolisko M."/>
            <person name="Husnik F."/>
            <person name="Keeling P."/>
            <person name="Hampl V."/>
        </authorList>
    </citation>
    <scope>NUCLEOTIDE SEQUENCE</scope>
    <source>
        <strain evidence="2">STM</strain>
    </source>
</reference>
<organism evidence="2">
    <name type="scientific">termite gut metagenome</name>
    <dbReference type="NCBI Taxonomy" id="433724"/>
    <lineage>
        <taxon>unclassified sequences</taxon>
        <taxon>metagenomes</taxon>
        <taxon>organismal metagenomes</taxon>
    </lineage>
</organism>
<gene>
    <name evidence="2" type="ORF">EZS27_038662</name>
</gene>
<protein>
    <recommendedName>
        <fullName evidence="3">DUF3408 domain-containing protein</fullName>
    </recommendedName>
</protein>
<dbReference type="InterPro" id="IPR021823">
    <property type="entry name" value="DUF3408"/>
</dbReference>
<name>A0A5J4PK31_9ZZZZ</name>
<feature type="region of interest" description="Disordered" evidence="1">
    <location>
        <begin position="17"/>
        <end position="61"/>
    </location>
</feature>
<proteinExistence type="predicted"/>
<accession>A0A5J4PK31</accession>
<evidence type="ECO:0000256" key="1">
    <source>
        <dbReference type="SAM" id="MobiDB-lite"/>
    </source>
</evidence>
<evidence type="ECO:0000313" key="2">
    <source>
        <dbReference type="EMBL" id="KAA6309946.1"/>
    </source>
</evidence>
<dbReference type="EMBL" id="SNRY01007685">
    <property type="protein sequence ID" value="KAA6309946.1"/>
    <property type="molecule type" value="Genomic_DNA"/>
</dbReference>
<comment type="caution">
    <text evidence="2">The sequence shown here is derived from an EMBL/GenBank/DDBJ whole genome shotgun (WGS) entry which is preliminary data.</text>
</comment>